<dbReference type="EMBL" id="JALLPJ020000161">
    <property type="protein sequence ID" value="KAL3800391.1"/>
    <property type="molecule type" value="Genomic_DNA"/>
</dbReference>
<reference evidence="2 3" key="1">
    <citation type="submission" date="2024-10" db="EMBL/GenBank/DDBJ databases">
        <title>Updated reference genomes for cyclostephanoid diatoms.</title>
        <authorList>
            <person name="Roberts W.R."/>
            <person name="Alverson A.J."/>
        </authorList>
    </citation>
    <scope>NUCLEOTIDE SEQUENCE [LARGE SCALE GENOMIC DNA]</scope>
    <source>
        <strain evidence="2 3">AJA010-31</strain>
    </source>
</reference>
<dbReference type="InterPro" id="IPR011600">
    <property type="entry name" value="Pept_C14_caspase"/>
</dbReference>
<accession>A0ABD3QLL0</accession>
<sequence length="676" mass="75952">MHYACIIGVNHEWPEQRKELGDIGLARCLRDHCQIPKERLLEIYDQRATRSRVLYSLEALLNTRNQNATDDDVLLLYYGGHGKREEACTFTESIVDGKVQKEPWLRYSEIVDLLESHFRGGTVWVIVDCCHSGGLGEAVVEQFHKSKKLNANYGCILSVPPWDEAGMEWTMSECFIRAFKGELFSAISDSAPYYLSTKKGKHRIKTRDEVYLVNGGTTLQQTATPTWEQVIDFLSDEMARIKGDQLTTLFFGERMSTYLQMQCSFGDHSTADEVQSCQNIKLHKIPRDISWIEAFASSELSVNDEVYIKYIGSVGGANELLDDADSDLCSNTIGWLPGRIVTTIDNIACIQVNHGISETCWTVKVPMTNSSSSAIMCGLPFGFHLDPQHCVAAITNLAKQLCYIDTSLRPFTRLRILWSDGELYFGRVMSHTEINWAHVNDHEVDDKYNVVGGYVAVQWEGEDTTSLVPLEKCFLVDQTKQNLDNVDLMSTQEANGKPIKHVPARIETPMDAVVASFSCSGKKLHSEDVPLVNNVELNKQSCCEWDAYDAEDKAYLPVQVLNGCIKKLPLEVMAHHLLYPQSGNFSVVYWEEDSVLSLLPSTFLRLRSNLDDSGSESSESSESSSKDSECIELKRNSDESTFNDNPWCSSPQITQLGLFAISFSIGYLFGKRTKPS</sequence>
<proteinExistence type="predicted"/>
<organism evidence="2 3">
    <name type="scientific">Cyclotella atomus</name>
    <dbReference type="NCBI Taxonomy" id="382360"/>
    <lineage>
        <taxon>Eukaryota</taxon>
        <taxon>Sar</taxon>
        <taxon>Stramenopiles</taxon>
        <taxon>Ochrophyta</taxon>
        <taxon>Bacillariophyta</taxon>
        <taxon>Coscinodiscophyceae</taxon>
        <taxon>Thalassiosirophycidae</taxon>
        <taxon>Stephanodiscales</taxon>
        <taxon>Stephanodiscaceae</taxon>
        <taxon>Cyclotella</taxon>
    </lineage>
</organism>
<dbReference type="Gene3D" id="3.40.50.1460">
    <property type="match status" value="1"/>
</dbReference>
<dbReference type="AlphaFoldDB" id="A0ABD3QLL0"/>
<protein>
    <recommendedName>
        <fullName evidence="1">Peptidase C14 caspase domain-containing protein</fullName>
    </recommendedName>
</protein>
<evidence type="ECO:0000313" key="2">
    <source>
        <dbReference type="EMBL" id="KAL3800391.1"/>
    </source>
</evidence>
<feature type="domain" description="Peptidase C14 caspase" evidence="1">
    <location>
        <begin position="48"/>
        <end position="138"/>
    </location>
</feature>
<keyword evidence="3" id="KW-1185">Reference proteome</keyword>
<dbReference type="Proteomes" id="UP001530400">
    <property type="component" value="Unassembled WGS sequence"/>
</dbReference>
<name>A0ABD3QLL0_9STRA</name>
<comment type="caution">
    <text evidence="2">The sequence shown here is derived from an EMBL/GenBank/DDBJ whole genome shotgun (WGS) entry which is preliminary data.</text>
</comment>
<dbReference type="Pfam" id="PF00656">
    <property type="entry name" value="Peptidase_C14"/>
    <property type="match status" value="1"/>
</dbReference>
<evidence type="ECO:0000313" key="3">
    <source>
        <dbReference type="Proteomes" id="UP001530400"/>
    </source>
</evidence>
<evidence type="ECO:0000259" key="1">
    <source>
        <dbReference type="Pfam" id="PF00656"/>
    </source>
</evidence>
<gene>
    <name evidence="2" type="ORF">ACHAWO_008758</name>
</gene>